<comment type="similarity">
    <text evidence="1">Belongs to the esterase D family.</text>
</comment>
<keyword evidence="2" id="KW-0378">Hydrolase</keyword>
<dbReference type="AlphaFoldDB" id="A0A5C7BBW0"/>
<protein>
    <submittedName>
        <fullName evidence="3">Uncharacterized protein</fullName>
    </submittedName>
</protein>
<evidence type="ECO:0000256" key="2">
    <source>
        <dbReference type="ARBA" id="ARBA00022801"/>
    </source>
</evidence>
<evidence type="ECO:0000313" key="3">
    <source>
        <dbReference type="EMBL" id="TXE19648.1"/>
    </source>
</evidence>
<dbReference type="EMBL" id="VOSB01000003">
    <property type="protein sequence ID" value="TXE19648.1"/>
    <property type="molecule type" value="Genomic_DNA"/>
</dbReference>
<sequence>MSIGHSFGGLFVMDALLEKPELFNSYISIHPSMCWDNKKLFTTYKNTDLADNKYKNKFLYLGIANTLKKE</sequence>
<dbReference type="Gene3D" id="3.40.50.1820">
    <property type="entry name" value="alpha/beta hydrolase"/>
    <property type="match status" value="1"/>
</dbReference>
<accession>A0A5C7BBW0</accession>
<comment type="caution">
    <text evidence="3">The sequence shown here is derived from an EMBL/GenBank/DDBJ whole genome shotgun (WGS) entry which is preliminary data.</text>
</comment>
<reference evidence="3 4" key="1">
    <citation type="submission" date="2019-08" db="EMBL/GenBank/DDBJ databases">
        <title>Genome of Psychroserpens burtonensis ACAM 167.</title>
        <authorList>
            <person name="Bowman J.P."/>
        </authorList>
    </citation>
    <scope>NUCLEOTIDE SEQUENCE [LARGE SCALE GENOMIC DNA]</scope>
    <source>
        <strain evidence="3 4">ACAM 167</strain>
    </source>
</reference>
<organism evidence="3 4">
    <name type="scientific">Psychroserpens burtonensis</name>
    <dbReference type="NCBI Taxonomy" id="49278"/>
    <lineage>
        <taxon>Bacteria</taxon>
        <taxon>Pseudomonadati</taxon>
        <taxon>Bacteroidota</taxon>
        <taxon>Flavobacteriia</taxon>
        <taxon>Flavobacteriales</taxon>
        <taxon>Flavobacteriaceae</taxon>
        <taxon>Psychroserpens</taxon>
    </lineage>
</organism>
<keyword evidence="4" id="KW-1185">Reference proteome</keyword>
<dbReference type="SUPFAM" id="SSF53474">
    <property type="entry name" value="alpha/beta-Hydrolases"/>
    <property type="match status" value="1"/>
</dbReference>
<dbReference type="InterPro" id="IPR052558">
    <property type="entry name" value="Siderophore_Hydrolase_D"/>
</dbReference>
<dbReference type="STRING" id="1123037.GCA_000425305_00870"/>
<dbReference type="OrthoDB" id="9784036at2"/>
<dbReference type="PANTHER" id="PTHR40841">
    <property type="entry name" value="SIDEROPHORE TRIACETYLFUSARININE C ESTERASE"/>
    <property type="match status" value="1"/>
</dbReference>
<evidence type="ECO:0000256" key="1">
    <source>
        <dbReference type="ARBA" id="ARBA00005622"/>
    </source>
</evidence>
<dbReference type="GO" id="GO:0016788">
    <property type="term" value="F:hydrolase activity, acting on ester bonds"/>
    <property type="evidence" value="ECO:0007669"/>
    <property type="project" value="TreeGrafter"/>
</dbReference>
<name>A0A5C7BBW0_9FLAO</name>
<proteinExistence type="inferred from homology"/>
<dbReference type="Proteomes" id="UP000321938">
    <property type="component" value="Unassembled WGS sequence"/>
</dbReference>
<dbReference type="InterPro" id="IPR029058">
    <property type="entry name" value="AB_hydrolase_fold"/>
</dbReference>
<evidence type="ECO:0000313" key="4">
    <source>
        <dbReference type="Proteomes" id="UP000321938"/>
    </source>
</evidence>
<gene>
    <name evidence="3" type="ORF">ES692_02535</name>
</gene>
<dbReference type="PANTHER" id="PTHR40841:SF2">
    <property type="entry name" value="SIDEROPHORE-DEGRADING ESTERASE (EUROFUNG)"/>
    <property type="match status" value="1"/>
</dbReference>